<reference evidence="2" key="1">
    <citation type="journal article" date="2023" name="Front. Mar. Sci.">
        <title>A new Merluccius polli reference genome to investigate the effects of global change in West African waters.</title>
        <authorList>
            <person name="Mateo J.L."/>
            <person name="Blanco-Fernandez C."/>
            <person name="Garcia-Vazquez E."/>
            <person name="Machado-Schiaffino G."/>
        </authorList>
    </citation>
    <scope>NUCLEOTIDE SEQUENCE</scope>
    <source>
        <strain evidence="2">C29</strain>
        <tissue evidence="2">Fin</tissue>
    </source>
</reference>
<evidence type="ECO:0000313" key="3">
    <source>
        <dbReference type="Proteomes" id="UP001174136"/>
    </source>
</evidence>
<gene>
    <name evidence="2" type="primary">ZBED4_44</name>
    <name evidence="2" type="ORF">N1851_003006</name>
</gene>
<keyword evidence="3" id="KW-1185">Reference proteome</keyword>
<dbReference type="SUPFAM" id="SSF53098">
    <property type="entry name" value="Ribonuclease H-like"/>
    <property type="match status" value="1"/>
</dbReference>
<dbReference type="Pfam" id="PF05699">
    <property type="entry name" value="Dimer_Tnp_hAT"/>
    <property type="match status" value="1"/>
</dbReference>
<comment type="caution">
    <text evidence="2">The sequence shown here is derived from an EMBL/GenBank/DDBJ whole genome shotgun (WGS) entry which is preliminary data.</text>
</comment>
<dbReference type="InterPro" id="IPR008906">
    <property type="entry name" value="HATC_C_dom"/>
</dbReference>
<dbReference type="AlphaFoldDB" id="A0AA47N9F1"/>
<evidence type="ECO:0000259" key="1">
    <source>
        <dbReference type="Pfam" id="PF05699"/>
    </source>
</evidence>
<proteinExistence type="predicted"/>
<evidence type="ECO:0000313" key="2">
    <source>
        <dbReference type="EMBL" id="KAK0154679.1"/>
    </source>
</evidence>
<dbReference type="InterPro" id="IPR012337">
    <property type="entry name" value="RNaseH-like_sf"/>
</dbReference>
<name>A0AA47N9F1_MERPO</name>
<dbReference type="GO" id="GO:0046983">
    <property type="term" value="F:protein dimerization activity"/>
    <property type="evidence" value="ECO:0007669"/>
    <property type="project" value="InterPro"/>
</dbReference>
<dbReference type="PANTHER" id="PTHR47241">
    <property type="entry name" value="FINGER PROTEIN, PUTATIVE-RELATED"/>
    <property type="match status" value="1"/>
</dbReference>
<dbReference type="InterPro" id="IPR052865">
    <property type="entry name" value="Zinc_finger_BED"/>
</dbReference>
<feature type="domain" description="HAT C-terminal dimerisation" evidence="1">
    <location>
        <begin position="123"/>
        <end position="190"/>
    </location>
</feature>
<sequence>MLQSLLEQKRALGLYATEHELPAVLTTNQWVLIENVLSILEPFEELTKTISSSSATAVVVIPEITALKRLLGRAADTVRGVGTAKATLLEAVQRRFKDIEKNPLYAVATAMDPRQGSEDETVNDVLKYWHENKTHYYPALAPLAQAYLSAPCTSVDSERLFSLASNVIDEKRNRLSGEKAEMLLFVKKNLPLMVK</sequence>
<dbReference type="Proteomes" id="UP001174136">
    <property type="component" value="Unassembled WGS sequence"/>
</dbReference>
<organism evidence="2 3">
    <name type="scientific">Merluccius polli</name>
    <name type="common">Benguela hake</name>
    <name type="synonym">Merluccius cadenati</name>
    <dbReference type="NCBI Taxonomy" id="89951"/>
    <lineage>
        <taxon>Eukaryota</taxon>
        <taxon>Metazoa</taxon>
        <taxon>Chordata</taxon>
        <taxon>Craniata</taxon>
        <taxon>Vertebrata</taxon>
        <taxon>Euteleostomi</taxon>
        <taxon>Actinopterygii</taxon>
        <taxon>Neopterygii</taxon>
        <taxon>Teleostei</taxon>
        <taxon>Neoteleostei</taxon>
        <taxon>Acanthomorphata</taxon>
        <taxon>Zeiogadaria</taxon>
        <taxon>Gadariae</taxon>
        <taxon>Gadiformes</taxon>
        <taxon>Gadoidei</taxon>
        <taxon>Merlucciidae</taxon>
        <taxon>Merluccius</taxon>
    </lineage>
</organism>
<accession>A0AA47N9F1</accession>
<dbReference type="EMBL" id="JAOPHQ010000369">
    <property type="protein sequence ID" value="KAK0154679.1"/>
    <property type="molecule type" value="Genomic_DNA"/>
</dbReference>
<dbReference type="PANTHER" id="PTHR47241:SF1">
    <property type="entry name" value="BED-TYPE DOMAIN-CONTAINING PROTEIN"/>
    <property type="match status" value="1"/>
</dbReference>
<protein>
    <submittedName>
        <fullName evidence="2">Zinc finger BED domain-containing protein 4</fullName>
    </submittedName>
</protein>